<organism evidence="1 2">
    <name type="scientific">Alligator mississippiensis</name>
    <name type="common">American alligator</name>
    <dbReference type="NCBI Taxonomy" id="8496"/>
    <lineage>
        <taxon>Eukaryota</taxon>
        <taxon>Metazoa</taxon>
        <taxon>Chordata</taxon>
        <taxon>Craniata</taxon>
        <taxon>Vertebrata</taxon>
        <taxon>Euteleostomi</taxon>
        <taxon>Archelosauria</taxon>
        <taxon>Archosauria</taxon>
        <taxon>Crocodylia</taxon>
        <taxon>Alligatoridae</taxon>
        <taxon>Alligatorinae</taxon>
        <taxon>Alligator</taxon>
    </lineage>
</organism>
<keyword evidence="2" id="KW-1185">Reference proteome</keyword>
<proteinExistence type="predicted"/>
<dbReference type="Proteomes" id="UP000050525">
    <property type="component" value="Unassembled WGS sequence"/>
</dbReference>
<gene>
    <name evidence="1" type="ORF">Y1Q_0017877</name>
</gene>
<evidence type="ECO:0000313" key="2">
    <source>
        <dbReference type="Proteomes" id="UP000050525"/>
    </source>
</evidence>
<dbReference type="AlphaFoldDB" id="A0A151PHF9"/>
<comment type="caution">
    <text evidence="1">The sequence shown here is derived from an EMBL/GenBank/DDBJ whole genome shotgun (WGS) entry which is preliminary data.</text>
</comment>
<accession>A0A151PHF9</accession>
<name>A0A151PHF9_ALLMI</name>
<dbReference type="EMBL" id="AKHW03000207">
    <property type="protein sequence ID" value="KYO48392.1"/>
    <property type="molecule type" value="Genomic_DNA"/>
</dbReference>
<protein>
    <submittedName>
        <fullName evidence="1">Uncharacterized protein</fullName>
    </submittedName>
</protein>
<sequence>MRFGRFREHLVQHSSSCSLQKKLAFRRAVTFVHLWNVEHTLGHRPRRMHTWNFERVPVCLERTIHHTKHRELNTHYLAK</sequence>
<evidence type="ECO:0000313" key="1">
    <source>
        <dbReference type="EMBL" id="KYO48392.1"/>
    </source>
</evidence>
<reference evidence="1 2" key="1">
    <citation type="journal article" date="2012" name="Genome Biol.">
        <title>Sequencing three crocodilian genomes to illuminate the evolution of archosaurs and amniotes.</title>
        <authorList>
            <person name="St John J.A."/>
            <person name="Braun E.L."/>
            <person name="Isberg S.R."/>
            <person name="Miles L.G."/>
            <person name="Chong A.Y."/>
            <person name="Gongora J."/>
            <person name="Dalzell P."/>
            <person name="Moran C."/>
            <person name="Bed'hom B."/>
            <person name="Abzhanov A."/>
            <person name="Burgess S.C."/>
            <person name="Cooksey A.M."/>
            <person name="Castoe T.A."/>
            <person name="Crawford N.G."/>
            <person name="Densmore L.D."/>
            <person name="Drew J.C."/>
            <person name="Edwards S.V."/>
            <person name="Faircloth B.C."/>
            <person name="Fujita M.K."/>
            <person name="Greenwold M.J."/>
            <person name="Hoffmann F.G."/>
            <person name="Howard J.M."/>
            <person name="Iguchi T."/>
            <person name="Janes D.E."/>
            <person name="Khan S.Y."/>
            <person name="Kohno S."/>
            <person name="de Koning A.J."/>
            <person name="Lance S.L."/>
            <person name="McCarthy F.M."/>
            <person name="McCormack J.E."/>
            <person name="Merchant M.E."/>
            <person name="Peterson D.G."/>
            <person name="Pollock D.D."/>
            <person name="Pourmand N."/>
            <person name="Raney B.J."/>
            <person name="Roessler K.A."/>
            <person name="Sanford J.R."/>
            <person name="Sawyer R.H."/>
            <person name="Schmidt C.J."/>
            <person name="Triplett E.W."/>
            <person name="Tuberville T.D."/>
            <person name="Venegas-Anaya M."/>
            <person name="Howard J.T."/>
            <person name="Jarvis E.D."/>
            <person name="Guillette L.J.Jr."/>
            <person name="Glenn T.C."/>
            <person name="Green R.E."/>
            <person name="Ray D.A."/>
        </authorList>
    </citation>
    <scope>NUCLEOTIDE SEQUENCE [LARGE SCALE GENOMIC DNA]</scope>
    <source>
        <strain evidence="1">KSC_2009_1</strain>
    </source>
</reference>